<reference evidence="3 4" key="1">
    <citation type="submission" date="2023-03" db="EMBL/GenBank/DDBJ databases">
        <title>Draft genome sequence of the bacteria which degrade cell wall of Tricholomamatutake.</title>
        <authorList>
            <person name="Konishi Y."/>
            <person name="Fukuta Y."/>
            <person name="Shirasaka N."/>
        </authorList>
    </citation>
    <scope>NUCLEOTIDE SEQUENCE [LARGE SCALE GENOMIC DNA]</scope>
    <source>
        <strain evidence="4">mu1</strain>
    </source>
</reference>
<accession>A0ABQ6GB43</accession>
<feature type="domain" description="HTH cro/C1-type" evidence="2">
    <location>
        <begin position="7"/>
        <end position="61"/>
    </location>
</feature>
<comment type="caution">
    <text evidence="3">The sequence shown here is derived from an EMBL/GenBank/DDBJ whole genome shotgun (WGS) entry which is preliminary data.</text>
</comment>
<protein>
    <submittedName>
        <fullName evidence="3">XRE family transcriptional regulator</fullName>
    </submittedName>
</protein>
<name>A0ABQ6GB43_9BACL</name>
<dbReference type="InterPro" id="IPR011051">
    <property type="entry name" value="RmlC_Cupin_sf"/>
</dbReference>
<dbReference type="Pfam" id="PF07883">
    <property type="entry name" value="Cupin_2"/>
    <property type="match status" value="1"/>
</dbReference>
<dbReference type="EMBL" id="BSSQ01000011">
    <property type="protein sequence ID" value="GLX68169.1"/>
    <property type="molecule type" value="Genomic_DNA"/>
</dbReference>
<evidence type="ECO:0000259" key="2">
    <source>
        <dbReference type="PROSITE" id="PS50943"/>
    </source>
</evidence>
<dbReference type="Proteomes" id="UP001157114">
    <property type="component" value="Unassembled WGS sequence"/>
</dbReference>
<dbReference type="PROSITE" id="PS50943">
    <property type="entry name" value="HTH_CROC1"/>
    <property type="match status" value="1"/>
</dbReference>
<dbReference type="Gene3D" id="1.10.260.40">
    <property type="entry name" value="lambda repressor-like DNA-binding domains"/>
    <property type="match status" value="1"/>
</dbReference>
<sequence>MELGKRIRLIRKEQKRTQDEVSAACGFTKSMLSKIENGSTMPAVATLMKIASALGVKVSDLLEPSPKSGTVYINASDYQDPDKWIKTDKGYSFFAFASGRRDKIMQPYLFVAERGEVKSHVFSHEGQEFIYVLSGQMIYKVGSTEYDMSAGDGMYFNSLEEHLVIPVSEQVRYLAIFTEDTGKLEGE</sequence>
<evidence type="ECO:0000313" key="3">
    <source>
        <dbReference type="EMBL" id="GLX68169.1"/>
    </source>
</evidence>
<dbReference type="PANTHER" id="PTHR46797:SF1">
    <property type="entry name" value="METHYLPHOSPHONATE SYNTHASE"/>
    <property type="match status" value="1"/>
</dbReference>
<keyword evidence="1" id="KW-0238">DNA-binding</keyword>
<dbReference type="CDD" id="cd00093">
    <property type="entry name" value="HTH_XRE"/>
    <property type="match status" value="1"/>
</dbReference>
<evidence type="ECO:0000256" key="1">
    <source>
        <dbReference type="ARBA" id="ARBA00023125"/>
    </source>
</evidence>
<dbReference type="InterPro" id="IPR014710">
    <property type="entry name" value="RmlC-like_jellyroll"/>
</dbReference>
<dbReference type="CDD" id="cd02209">
    <property type="entry name" value="cupin_XRE_C"/>
    <property type="match status" value="1"/>
</dbReference>
<dbReference type="Pfam" id="PF01381">
    <property type="entry name" value="HTH_3"/>
    <property type="match status" value="1"/>
</dbReference>
<dbReference type="SUPFAM" id="SSF51182">
    <property type="entry name" value="RmlC-like cupins"/>
    <property type="match status" value="1"/>
</dbReference>
<dbReference type="InterPro" id="IPR001387">
    <property type="entry name" value="Cro/C1-type_HTH"/>
</dbReference>
<gene>
    <name evidence="3" type="ORF">MU1_25140</name>
</gene>
<organism evidence="3 4">
    <name type="scientific">Paenibacillus glycanilyticus</name>
    <dbReference type="NCBI Taxonomy" id="126569"/>
    <lineage>
        <taxon>Bacteria</taxon>
        <taxon>Bacillati</taxon>
        <taxon>Bacillota</taxon>
        <taxon>Bacilli</taxon>
        <taxon>Bacillales</taxon>
        <taxon>Paenibacillaceae</taxon>
        <taxon>Paenibacillus</taxon>
    </lineage>
</organism>
<evidence type="ECO:0000313" key="4">
    <source>
        <dbReference type="Proteomes" id="UP001157114"/>
    </source>
</evidence>
<dbReference type="Gene3D" id="2.60.120.10">
    <property type="entry name" value="Jelly Rolls"/>
    <property type="match status" value="1"/>
</dbReference>
<keyword evidence="4" id="KW-1185">Reference proteome</keyword>
<dbReference type="InterPro" id="IPR050807">
    <property type="entry name" value="TransReg_Diox_bact_type"/>
</dbReference>
<dbReference type="InterPro" id="IPR010982">
    <property type="entry name" value="Lambda_DNA-bd_dom_sf"/>
</dbReference>
<dbReference type="SUPFAM" id="SSF47413">
    <property type="entry name" value="lambda repressor-like DNA-binding domains"/>
    <property type="match status" value="1"/>
</dbReference>
<dbReference type="RefSeq" id="WP_284238918.1">
    <property type="nucleotide sequence ID" value="NZ_BSSQ01000011.1"/>
</dbReference>
<dbReference type="InterPro" id="IPR013096">
    <property type="entry name" value="Cupin_2"/>
</dbReference>
<dbReference type="PANTHER" id="PTHR46797">
    <property type="entry name" value="HTH-TYPE TRANSCRIPTIONAL REGULATOR"/>
    <property type="match status" value="1"/>
</dbReference>
<dbReference type="SMART" id="SM00530">
    <property type="entry name" value="HTH_XRE"/>
    <property type="match status" value="1"/>
</dbReference>
<proteinExistence type="predicted"/>